<sequence length="887" mass="99878">MASSSGGSAKERIVLARRPGFGSLGQKTMAVSNHYRVKFEPKVLYHYDVTIQSIGLKDSNKAIPKSLNREVMNEFIVQHIDKLGTVLPVYDGEKSLYTATTIPDLDVEVQLPESNGSGSRCKRRSFLVAVKKASEPDLRLLDRFLKGEVSTFPQEGIQALDIVLRELPSQKLVPAGRSFFSDIFGQHDLGGGIISWNGFYESIRVAQNGLLTLNLDITANAFIKPGSLEDFLSNSFRMDRTVLFEELTRGDACGDTARVKAKKLLKGIRIETNHSTKTKRKHRVSSLSDQPLQSLTFEMNGENISVCEYFSKTYNYKIRYPQLPAIDCGTRDKRTYFPIEVCSIVPGQNYTRKMNQSQKDALTKITCCMPQDRLQKTHQIAQDLISNSSRYLKEFGVMVNRNMTEVPARVLPPPKIQFKNGVENPSNGSWNLRGKVLFQACKRIKAWSLINFDNMLYPNTINKFCNEFVRSCTNYGLDICPQPVRPIFSEKSGKIEEAIRLLCELQVDLLLCVMPSKDNKVLYARIKRFCDVEMATMTQCCLGSHVQKCHPAYLANVIMKINVKLGGRNSVLVDEDQRRLCLVSSVPTMIIGADVSHPRAGDDSSSSIAAVAASMDWPYFSKYETITRIQTARQEILEDLFWEKANEVGRTESGGIFKDLLQSFEHRCGYRPEKIIYYRDGVSDGQFDIVLRQELESLKKACEALGWNNSSQKLGKDTEPEEKKSRLSQSSPKVTFIVVQKKHHTRFFPKGKPGNVAPGLVVDSVICHPVQFDFYLCSHAGIKGTSNPAHYYVLKDENGFSADDIQQLTNELCFMYARCTRSVSIVPPCYYADLVAKRARIWLESGDGSYHDYASTADSKGGRPSSVLHDKTLPQLNENIRTSMFFI</sequence>
<evidence type="ECO:0000313" key="2">
    <source>
        <dbReference type="Proteomes" id="UP001162992"/>
    </source>
</evidence>
<accession>A0ACC2AQ97</accession>
<gene>
    <name evidence="1" type="ORF">O6H91_20G050700</name>
</gene>
<organism evidence="1 2">
    <name type="scientific">Diphasiastrum complanatum</name>
    <name type="common">Issler's clubmoss</name>
    <name type="synonym">Lycopodium complanatum</name>
    <dbReference type="NCBI Taxonomy" id="34168"/>
    <lineage>
        <taxon>Eukaryota</taxon>
        <taxon>Viridiplantae</taxon>
        <taxon>Streptophyta</taxon>
        <taxon>Embryophyta</taxon>
        <taxon>Tracheophyta</taxon>
        <taxon>Lycopodiopsida</taxon>
        <taxon>Lycopodiales</taxon>
        <taxon>Lycopodiaceae</taxon>
        <taxon>Lycopodioideae</taxon>
        <taxon>Diphasiastrum</taxon>
    </lineage>
</organism>
<proteinExistence type="predicted"/>
<dbReference type="Proteomes" id="UP001162992">
    <property type="component" value="Chromosome 20"/>
</dbReference>
<evidence type="ECO:0000313" key="1">
    <source>
        <dbReference type="EMBL" id="KAJ7519681.1"/>
    </source>
</evidence>
<keyword evidence="2" id="KW-1185">Reference proteome</keyword>
<reference evidence="2" key="1">
    <citation type="journal article" date="2024" name="Proc. Natl. Acad. Sci. U.S.A.">
        <title>Extraordinary preservation of gene collinearity over three hundred million years revealed in homosporous lycophytes.</title>
        <authorList>
            <person name="Li C."/>
            <person name="Wickell D."/>
            <person name="Kuo L.Y."/>
            <person name="Chen X."/>
            <person name="Nie B."/>
            <person name="Liao X."/>
            <person name="Peng D."/>
            <person name="Ji J."/>
            <person name="Jenkins J."/>
            <person name="Williams M."/>
            <person name="Shu S."/>
            <person name="Plott C."/>
            <person name="Barry K."/>
            <person name="Rajasekar S."/>
            <person name="Grimwood J."/>
            <person name="Han X."/>
            <person name="Sun S."/>
            <person name="Hou Z."/>
            <person name="He W."/>
            <person name="Dai G."/>
            <person name="Sun C."/>
            <person name="Schmutz J."/>
            <person name="Leebens-Mack J.H."/>
            <person name="Li F.W."/>
            <person name="Wang L."/>
        </authorList>
    </citation>
    <scope>NUCLEOTIDE SEQUENCE [LARGE SCALE GENOMIC DNA]</scope>
    <source>
        <strain evidence="2">cv. PW_Plant_1</strain>
    </source>
</reference>
<protein>
    <submittedName>
        <fullName evidence="1">Uncharacterized protein</fullName>
    </submittedName>
</protein>
<comment type="caution">
    <text evidence="1">The sequence shown here is derived from an EMBL/GenBank/DDBJ whole genome shotgun (WGS) entry which is preliminary data.</text>
</comment>
<name>A0ACC2AQ97_DIPCM</name>
<dbReference type="EMBL" id="CM055111">
    <property type="protein sequence ID" value="KAJ7519681.1"/>
    <property type="molecule type" value="Genomic_DNA"/>
</dbReference>